<feature type="binding site" evidence="6">
    <location>
        <position position="57"/>
    </location>
    <ligand>
        <name>ATP</name>
        <dbReference type="ChEBI" id="CHEBI:30616"/>
    </ligand>
</feature>
<dbReference type="PIRSF" id="PIRSF015589">
    <property type="entry name" value="PP_kinase"/>
    <property type="match status" value="1"/>
</dbReference>
<dbReference type="GO" id="GO:0008976">
    <property type="term" value="F:polyphosphate kinase activity"/>
    <property type="evidence" value="ECO:0007669"/>
    <property type="project" value="UniProtKB-UniRule"/>
</dbReference>
<dbReference type="OrthoDB" id="9761456at2"/>
<dbReference type="InterPro" id="IPR024953">
    <property type="entry name" value="PP_kinase_middle"/>
</dbReference>
<gene>
    <name evidence="6" type="primary">ppk</name>
    <name evidence="12" type="ORF">BC781_10542</name>
</gene>
<feature type="binding site" evidence="6">
    <location>
        <position position="578"/>
    </location>
    <ligand>
        <name>ATP</name>
        <dbReference type="ChEBI" id="CHEBI:30616"/>
    </ligand>
</feature>
<keyword evidence="5 6" id="KW-0067">ATP-binding</keyword>
<evidence type="ECO:0000259" key="11">
    <source>
        <dbReference type="Pfam" id="PF17941"/>
    </source>
</evidence>
<keyword evidence="3 6" id="KW-0547">Nucleotide-binding</keyword>
<dbReference type="EMBL" id="QGDO01000005">
    <property type="protein sequence ID" value="PWJ39979.1"/>
    <property type="molecule type" value="Genomic_DNA"/>
</dbReference>
<dbReference type="NCBIfam" id="NF003917">
    <property type="entry name" value="PRK05443.1-1"/>
    <property type="match status" value="1"/>
</dbReference>
<dbReference type="NCBIfam" id="NF003921">
    <property type="entry name" value="PRK05443.2-2"/>
    <property type="match status" value="1"/>
</dbReference>
<dbReference type="GO" id="GO:0006799">
    <property type="term" value="P:polyphosphate biosynthetic process"/>
    <property type="evidence" value="ECO:0007669"/>
    <property type="project" value="UniProtKB-UniRule"/>
</dbReference>
<dbReference type="InterPro" id="IPR036832">
    <property type="entry name" value="PPK_N_dom_sf"/>
</dbReference>
<dbReference type="SUPFAM" id="SSF56024">
    <property type="entry name" value="Phospholipase D/nuclease"/>
    <property type="match status" value="2"/>
</dbReference>
<dbReference type="GO" id="GO:0009358">
    <property type="term" value="C:polyphosphate kinase complex"/>
    <property type="evidence" value="ECO:0007669"/>
    <property type="project" value="InterPro"/>
</dbReference>
<dbReference type="SUPFAM" id="SSF140356">
    <property type="entry name" value="PPK N-terminal domain-like"/>
    <property type="match status" value="1"/>
</dbReference>
<evidence type="ECO:0000259" key="8">
    <source>
        <dbReference type="Pfam" id="PF02503"/>
    </source>
</evidence>
<evidence type="ECO:0000256" key="3">
    <source>
        <dbReference type="ARBA" id="ARBA00022741"/>
    </source>
</evidence>
<feature type="binding site" evidence="6">
    <location>
        <position position="389"/>
    </location>
    <ligand>
        <name>Mg(2+)</name>
        <dbReference type="ChEBI" id="CHEBI:18420"/>
    </ligand>
</feature>
<organism evidence="12 13">
    <name type="scientific">Sediminitomix flava</name>
    <dbReference type="NCBI Taxonomy" id="379075"/>
    <lineage>
        <taxon>Bacteria</taxon>
        <taxon>Pseudomonadati</taxon>
        <taxon>Bacteroidota</taxon>
        <taxon>Cytophagia</taxon>
        <taxon>Cytophagales</taxon>
        <taxon>Flammeovirgaceae</taxon>
        <taxon>Sediminitomix</taxon>
    </lineage>
</organism>
<evidence type="ECO:0000256" key="1">
    <source>
        <dbReference type="ARBA" id="ARBA00022553"/>
    </source>
</evidence>
<dbReference type="HAMAP" id="MF_00347">
    <property type="entry name" value="Polyphosphate_kinase"/>
    <property type="match status" value="1"/>
</dbReference>
<feature type="domain" description="Polyphosphate kinase N-terminal" evidence="9">
    <location>
        <begin position="19"/>
        <end position="124"/>
    </location>
</feature>
<dbReference type="Gene3D" id="3.30.870.10">
    <property type="entry name" value="Endonuclease Chain A"/>
    <property type="match status" value="2"/>
</dbReference>
<feature type="binding site" evidence="6">
    <location>
        <position position="482"/>
    </location>
    <ligand>
        <name>ATP</name>
        <dbReference type="ChEBI" id="CHEBI:30616"/>
    </ligand>
</feature>
<keyword evidence="6" id="KW-0479">Metal-binding</keyword>
<keyword evidence="2 6" id="KW-0808">Transferase</keyword>
<feature type="active site" description="Phosphohistidine intermediate" evidence="6">
    <location>
        <position position="449"/>
    </location>
</feature>
<dbReference type="InterPro" id="IPR003414">
    <property type="entry name" value="PP_kinase"/>
</dbReference>
<protein>
    <recommendedName>
        <fullName evidence="6 7">Polyphosphate kinase</fullName>
        <ecNumber evidence="6 7">2.7.4.1</ecNumber>
    </recommendedName>
    <alternativeName>
        <fullName evidence="6">ATP-polyphosphate phosphotransferase</fullName>
    </alternativeName>
    <alternativeName>
        <fullName evidence="6">Polyphosphoric acid kinase</fullName>
    </alternativeName>
</protein>
<accession>A0A315ZUX0</accession>
<dbReference type="Gene3D" id="1.20.58.310">
    <property type="entry name" value="Polyphosphate kinase N-terminal domain"/>
    <property type="match status" value="1"/>
</dbReference>
<comment type="cofactor">
    <cofactor evidence="6">
        <name>Mg(2+)</name>
        <dbReference type="ChEBI" id="CHEBI:18420"/>
    </cofactor>
</comment>
<comment type="catalytic activity">
    <reaction evidence="6 7">
        <text>[phosphate](n) + ATP = [phosphate](n+1) + ADP</text>
        <dbReference type="Rhea" id="RHEA:19573"/>
        <dbReference type="Rhea" id="RHEA-COMP:9859"/>
        <dbReference type="Rhea" id="RHEA-COMP:14280"/>
        <dbReference type="ChEBI" id="CHEBI:16838"/>
        <dbReference type="ChEBI" id="CHEBI:30616"/>
        <dbReference type="ChEBI" id="CHEBI:456216"/>
        <dbReference type="EC" id="2.7.4.1"/>
    </reaction>
</comment>
<dbReference type="RefSeq" id="WP_109620292.1">
    <property type="nucleotide sequence ID" value="NZ_QGDO01000005.1"/>
</dbReference>
<dbReference type="InterPro" id="IPR025198">
    <property type="entry name" value="PPK_N_dom"/>
</dbReference>
<dbReference type="Pfam" id="PF13089">
    <property type="entry name" value="PP_kinase_N"/>
    <property type="match status" value="1"/>
</dbReference>
<dbReference type="PANTHER" id="PTHR30218:SF0">
    <property type="entry name" value="POLYPHOSPHATE KINASE"/>
    <property type="match status" value="1"/>
</dbReference>
<keyword evidence="4 6" id="KW-0418">Kinase</keyword>
<dbReference type="Proteomes" id="UP000245535">
    <property type="component" value="Unassembled WGS sequence"/>
</dbReference>
<evidence type="ECO:0000259" key="9">
    <source>
        <dbReference type="Pfam" id="PF13089"/>
    </source>
</evidence>
<dbReference type="CDD" id="cd09168">
    <property type="entry name" value="PLDc_PaPPK1_C2_like"/>
    <property type="match status" value="1"/>
</dbReference>
<evidence type="ECO:0000259" key="10">
    <source>
        <dbReference type="Pfam" id="PF13090"/>
    </source>
</evidence>
<dbReference type="PANTHER" id="PTHR30218">
    <property type="entry name" value="POLYPHOSPHATE KINASE"/>
    <property type="match status" value="1"/>
</dbReference>
<dbReference type="InterPro" id="IPR025200">
    <property type="entry name" value="PPK_C_dom2"/>
</dbReference>
<feature type="domain" description="Polyphosphate kinase C-terminal" evidence="10">
    <location>
        <begin position="517"/>
        <end position="687"/>
    </location>
</feature>
<dbReference type="AlphaFoldDB" id="A0A315ZUX0"/>
<comment type="caution">
    <text evidence="12">The sequence shown here is derived from an EMBL/GenBank/DDBJ whole genome shotgun (WGS) entry which is preliminary data.</text>
</comment>
<dbReference type="InterPro" id="IPR041108">
    <property type="entry name" value="PP_kinase_C_1"/>
</dbReference>
<keyword evidence="13" id="KW-1185">Reference proteome</keyword>
<evidence type="ECO:0000313" key="12">
    <source>
        <dbReference type="EMBL" id="PWJ39979.1"/>
    </source>
</evidence>
<keyword evidence="1 6" id="KW-0597">Phosphoprotein</keyword>
<comment type="similarity">
    <text evidence="6 7">Belongs to the polyphosphate kinase 1 (PPK1) family.</text>
</comment>
<dbReference type="Gene3D" id="3.30.1840.10">
    <property type="entry name" value="Polyphosphate kinase middle domain"/>
    <property type="match status" value="1"/>
</dbReference>
<dbReference type="SUPFAM" id="SSF143724">
    <property type="entry name" value="PHP14-like"/>
    <property type="match status" value="1"/>
</dbReference>
<keyword evidence="6" id="KW-0460">Magnesium</keyword>
<feature type="domain" description="Polyphosphate kinase C-terminal" evidence="11">
    <location>
        <begin position="345"/>
        <end position="510"/>
    </location>
</feature>
<evidence type="ECO:0000313" key="13">
    <source>
        <dbReference type="Proteomes" id="UP000245535"/>
    </source>
</evidence>
<evidence type="ECO:0000256" key="6">
    <source>
        <dbReference type="HAMAP-Rule" id="MF_00347"/>
    </source>
</evidence>
<dbReference type="GO" id="GO:0046872">
    <property type="term" value="F:metal ion binding"/>
    <property type="evidence" value="ECO:0007669"/>
    <property type="project" value="UniProtKB-KW"/>
</dbReference>
<evidence type="ECO:0000256" key="4">
    <source>
        <dbReference type="ARBA" id="ARBA00022777"/>
    </source>
</evidence>
<dbReference type="Pfam" id="PF13090">
    <property type="entry name" value="PP_kinase_C"/>
    <property type="match status" value="1"/>
</dbReference>
<reference evidence="12 13" key="1">
    <citation type="submission" date="2018-03" db="EMBL/GenBank/DDBJ databases">
        <title>Genomic Encyclopedia of Archaeal and Bacterial Type Strains, Phase II (KMG-II): from individual species to whole genera.</title>
        <authorList>
            <person name="Goeker M."/>
        </authorList>
    </citation>
    <scope>NUCLEOTIDE SEQUENCE [LARGE SCALE GENOMIC DNA]</scope>
    <source>
        <strain evidence="12 13">DSM 28229</strain>
    </source>
</reference>
<dbReference type="Pfam" id="PF17941">
    <property type="entry name" value="PP_kinase_C_1"/>
    <property type="match status" value="1"/>
</dbReference>
<comment type="function">
    <text evidence="6 7">Catalyzes the reversible transfer of the terminal phosphate of ATP to form a long-chain polyphosphate (polyP).</text>
</comment>
<sequence length="706" mass="82017">MPATNHLKRFESLIQNSPYISRDLSWMQFNYRVLDQAYKDSRTVFEKMKFLAITASNLDEFFMVRVGSLYNYIDFNKSRTDYSGLREDQFRDTLYAEIHDFYDKQKELYNTKLAPYFEENGFKIAKGSDLNAAELDAVSAYFKKAIFPMLTPMVYDSYHAFPLLQNKLNIFAIVTREEEDKTNRKKLSFVQIPKNIPRFYTIEREDHLVFVPIEEIIRENMSQLFRNVTIDSVDLFRITRNGDFTLEESEDMETDFIEEIKLKLKTRRTGRVVRVEVEEGATEMVMNLLAEKWDIDETNFFHIGTLIDYTALWQIIKHRNFKYLSPKFPNPVQPLTLKDRNEEDSVFDVLKKRDVFLHYPYNSPEFLMDLVEKAADDPKVLAIKMTIYRLADDSRFIQALHKALENGKHVSALFELKARFDEENNIRQAQKLQKAGGFVIHGISSLKTHTKLMLIVRKEGNKVTRYVHMASGNYNEDTSRLYTDIGLITTNSKYGEDVSEFFNAITGHSKPKGYNVLLTAPENMRKKLIDLINQEAKNAKAGQASGIVVKVNSLQDDKFIDALYRASQAGVKINLIVRGICCIRPGREGLSENITVRSLVGDYLEHSRVFYFHNNGNPVVYGGSADAMVRSFERRIESMFSIQDEACKLETINLLHYNLKDNVNAYQMNEDGSYDKVKRVEGEPRFNSMEEFFKLTKKNLKKAQLF</sequence>
<dbReference type="NCBIfam" id="TIGR03705">
    <property type="entry name" value="poly_P_kin"/>
    <property type="match status" value="1"/>
</dbReference>
<evidence type="ECO:0000256" key="5">
    <source>
        <dbReference type="ARBA" id="ARBA00022840"/>
    </source>
</evidence>
<proteinExistence type="inferred from homology"/>
<dbReference type="InterPro" id="IPR036830">
    <property type="entry name" value="PP_kinase_middle_dom_sf"/>
</dbReference>
<feature type="binding site" evidence="6">
    <location>
        <position position="419"/>
    </location>
    <ligand>
        <name>Mg(2+)</name>
        <dbReference type="ChEBI" id="CHEBI:18420"/>
    </ligand>
</feature>
<feature type="binding site" evidence="6">
    <location>
        <position position="606"/>
    </location>
    <ligand>
        <name>ATP</name>
        <dbReference type="ChEBI" id="CHEBI:30616"/>
    </ligand>
</feature>
<evidence type="ECO:0000256" key="7">
    <source>
        <dbReference type="RuleBase" id="RU003800"/>
    </source>
</evidence>
<name>A0A315ZUX0_SEDFL</name>
<comment type="PTM">
    <text evidence="6 7">An intermediate of this reaction is the autophosphorylated ppk in which a phosphate is covalently linked to a histidine residue through a N-P bond.</text>
</comment>
<feature type="domain" description="Polyphosphate kinase middle" evidence="8">
    <location>
        <begin position="136"/>
        <end position="315"/>
    </location>
</feature>
<dbReference type="EC" id="2.7.4.1" evidence="6 7"/>
<dbReference type="GO" id="GO:0005524">
    <property type="term" value="F:ATP binding"/>
    <property type="evidence" value="ECO:0007669"/>
    <property type="project" value="UniProtKB-KW"/>
</dbReference>
<dbReference type="Pfam" id="PF02503">
    <property type="entry name" value="PP_kinase"/>
    <property type="match status" value="1"/>
</dbReference>
<evidence type="ECO:0000256" key="2">
    <source>
        <dbReference type="ARBA" id="ARBA00022679"/>
    </source>
</evidence>